<keyword evidence="1" id="KW-0472">Membrane</keyword>
<comment type="caution">
    <text evidence="2">The sequence shown here is derived from an EMBL/GenBank/DDBJ whole genome shotgun (WGS) entry which is preliminary data.</text>
</comment>
<organism evidence="2 3">
    <name type="scientific">Dunaliella salina</name>
    <name type="common">Green alga</name>
    <name type="synonym">Protococcus salinus</name>
    <dbReference type="NCBI Taxonomy" id="3046"/>
    <lineage>
        <taxon>Eukaryota</taxon>
        <taxon>Viridiplantae</taxon>
        <taxon>Chlorophyta</taxon>
        <taxon>core chlorophytes</taxon>
        <taxon>Chlorophyceae</taxon>
        <taxon>CS clade</taxon>
        <taxon>Chlamydomonadales</taxon>
        <taxon>Dunaliellaceae</taxon>
        <taxon>Dunaliella</taxon>
    </lineage>
</organism>
<gene>
    <name evidence="2" type="ORF">DUNSADRAFT_4929</name>
</gene>
<dbReference type="EMBL" id="MU069631">
    <property type="protein sequence ID" value="KAF5837049.1"/>
    <property type="molecule type" value="Genomic_DNA"/>
</dbReference>
<dbReference type="Proteomes" id="UP000815325">
    <property type="component" value="Unassembled WGS sequence"/>
</dbReference>
<evidence type="ECO:0000256" key="1">
    <source>
        <dbReference type="SAM" id="Phobius"/>
    </source>
</evidence>
<evidence type="ECO:0000313" key="2">
    <source>
        <dbReference type="EMBL" id="KAF5837049.1"/>
    </source>
</evidence>
<protein>
    <submittedName>
        <fullName evidence="2">Uncharacterized protein</fullName>
    </submittedName>
</protein>
<accession>A0ABQ7GR14</accession>
<name>A0ABQ7GR14_DUNSA</name>
<keyword evidence="1" id="KW-1133">Transmembrane helix</keyword>
<sequence>MPPTVASVIGVGGVHGIDMVLAGAICAVGAGARFHVGCPLARQACQLHQRIHALLNLLLLRLVLAMWPRRPGSRRPHTLERRRSRLLATNLPAGVVQSSTPAAATAAHSTPCYLRLRLLVLMPPTAMRCTWAFRGGAGGARGGGSPQQRPLAG</sequence>
<keyword evidence="1" id="KW-0812">Transmembrane</keyword>
<proteinExistence type="predicted"/>
<feature type="transmembrane region" description="Helical" evidence="1">
    <location>
        <begin position="6"/>
        <end position="30"/>
    </location>
</feature>
<evidence type="ECO:0000313" key="3">
    <source>
        <dbReference type="Proteomes" id="UP000815325"/>
    </source>
</evidence>
<keyword evidence="3" id="KW-1185">Reference proteome</keyword>
<reference evidence="2" key="1">
    <citation type="submission" date="2017-08" db="EMBL/GenBank/DDBJ databases">
        <authorList>
            <person name="Polle J.E."/>
            <person name="Barry K."/>
            <person name="Cushman J."/>
            <person name="Schmutz J."/>
            <person name="Tran D."/>
            <person name="Hathwaick L.T."/>
            <person name="Yim W.C."/>
            <person name="Jenkins J."/>
            <person name="Mckie-Krisberg Z.M."/>
            <person name="Prochnik S."/>
            <person name="Lindquist E."/>
            <person name="Dockter R.B."/>
            <person name="Adam C."/>
            <person name="Molina H."/>
            <person name="Bunkerborg J."/>
            <person name="Jin E."/>
            <person name="Buchheim M."/>
            <person name="Magnuson J."/>
        </authorList>
    </citation>
    <scope>NUCLEOTIDE SEQUENCE</scope>
    <source>
        <strain evidence="2">CCAP 19/18</strain>
    </source>
</reference>